<accession>A0A162MF54</accession>
<evidence type="ECO:0000256" key="5">
    <source>
        <dbReference type="ARBA" id="ARBA00034545"/>
    </source>
</evidence>
<evidence type="ECO:0000256" key="4">
    <source>
        <dbReference type="ARBA" id="ARBA00034521"/>
    </source>
</evidence>
<dbReference type="EMBL" id="LOHZ01000033">
    <property type="protein sequence ID" value="KYO65529.1"/>
    <property type="molecule type" value="Genomic_DNA"/>
</dbReference>
<dbReference type="Pfam" id="PF13847">
    <property type="entry name" value="Methyltransf_31"/>
    <property type="match status" value="1"/>
</dbReference>
<dbReference type="NCBIfam" id="NF008823">
    <property type="entry name" value="PRK11873.1"/>
    <property type="match status" value="1"/>
</dbReference>
<evidence type="ECO:0000256" key="7">
    <source>
        <dbReference type="ARBA" id="ARBA00047943"/>
    </source>
</evidence>
<dbReference type="EC" id="2.1.1.137" evidence="4"/>
<keyword evidence="10" id="KW-0489">Methyltransferase</keyword>
<dbReference type="InterPro" id="IPR025714">
    <property type="entry name" value="Methyltranfer_dom"/>
</dbReference>
<evidence type="ECO:0000259" key="9">
    <source>
        <dbReference type="Pfam" id="PF13847"/>
    </source>
</evidence>
<evidence type="ECO:0000256" key="6">
    <source>
        <dbReference type="ARBA" id="ARBA00047941"/>
    </source>
</evidence>
<dbReference type="SUPFAM" id="SSF53335">
    <property type="entry name" value="S-adenosyl-L-methionine-dependent methyltransferases"/>
    <property type="match status" value="1"/>
</dbReference>
<evidence type="ECO:0000256" key="1">
    <source>
        <dbReference type="ARBA" id="ARBA00022679"/>
    </source>
</evidence>
<dbReference type="AlphaFoldDB" id="A0A162MF54"/>
<dbReference type="InterPro" id="IPR026669">
    <property type="entry name" value="Arsenite_MeTrfase-like"/>
</dbReference>
<comment type="catalytic activity">
    <reaction evidence="6">
        <text>arsenic triglutathione + [thioredoxin]-dithiol + S-adenosyl-L-methionine + 2 H2O = methylarsonous acid + [thioredoxin]-disulfide + 3 glutathione + S-adenosyl-L-homocysteine + H(+)</text>
        <dbReference type="Rhea" id="RHEA:69460"/>
        <dbReference type="Rhea" id="RHEA-COMP:10698"/>
        <dbReference type="Rhea" id="RHEA-COMP:10700"/>
        <dbReference type="ChEBI" id="CHEBI:15377"/>
        <dbReference type="ChEBI" id="CHEBI:15378"/>
        <dbReference type="ChEBI" id="CHEBI:17826"/>
        <dbReference type="ChEBI" id="CHEBI:29950"/>
        <dbReference type="ChEBI" id="CHEBI:50058"/>
        <dbReference type="ChEBI" id="CHEBI:57856"/>
        <dbReference type="ChEBI" id="CHEBI:57925"/>
        <dbReference type="ChEBI" id="CHEBI:59789"/>
        <dbReference type="ChEBI" id="CHEBI:183640"/>
        <dbReference type="EC" id="2.1.1.137"/>
    </reaction>
</comment>
<evidence type="ECO:0000313" key="10">
    <source>
        <dbReference type="EMBL" id="KYO65529.1"/>
    </source>
</evidence>
<dbReference type="PANTHER" id="PTHR43675">
    <property type="entry name" value="ARSENITE METHYLTRANSFERASE"/>
    <property type="match status" value="1"/>
</dbReference>
<reference evidence="10 11" key="1">
    <citation type="submission" date="2015-12" db="EMBL/GenBank/DDBJ databases">
        <title>Draft genome of Thermovenabulum gondwanense isolated from a red thermophilic microbial mat colonisisng an outflow channel of a bore well.</title>
        <authorList>
            <person name="Patel B.K."/>
        </authorList>
    </citation>
    <scope>NUCLEOTIDE SEQUENCE [LARGE SCALE GENOMIC DNA]</scope>
    <source>
        <strain evidence="10 11">R270</strain>
    </source>
</reference>
<evidence type="ECO:0000256" key="8">
    <source>
        <dbReference type="ARBA" id="ARBA00048428"/>
    </source>
</evidence>
<comment type="caution">
    <text evidence="10">The sequence shown here is derived from an EMBL/GenBank/DDBJ whole genome shotgun (WGS) entry which is preliminary data.</text>
</comment>
<comment type="catalytic activity">
    <reaction evidence="8">
        <text>arsenic triglutathione + 3 [thioredoxin]-dithiol + 3 S-adenosyl-L-methionine = trimethylarsine + 3 [thioredoxin]-disulfide + 3 glutathione + 3 S-adenosyl-L-homocysteine + 3 H(+)</text>
        <dbReference type="Rhea" id="RHEA:69432"/>
        <dbReference type="Rhea" id="RHEA-COMP:10698"/>
        <dbReference type="Rhea" id="RHEA-COMP:10700"/>
        <dbReference type="ChEBI" id="CHEBI:15378"/>
        <dbReference type="ChEBI" id="CHEBI:27130"/>
        <dbReference type="ChEBI" id="CHEBI:29950"/>
        <dbReference type="ChEBI" id="CHEBI:50058"/>
        <dbReference type="ChEBI" id="CHEBI:57856"/>
        <dbReference type="ChEBI" id="CHEBI:57925"/>
        <dbReference type="ChEBI" id="CHEBI:59789"/>
        <dbReference type="ChEBI" id="CHEBI:183640"/>
        <dbReference type="EC" id="2.1.1.137"/>
    </reaction>
</comment>
<organism evidence="10 11">
    <name type="scientific">Thermovenabulum gondwanense</name>
    <dbReference type="NCBI Taxonomy" id="520767"/>
    <lineage>
        <taxon>Bacteria</taxon>
        <taxon>Bacillati</taxon>
        <taxon>Bacillota</taxon>
        <taxon>Clostridia</taxon>
        <taxon>Thermosediminibacterales</taxon>
        <taxon>Thermosediminibacteraceae</taxon>
        <taxon>Thermovenabulum</taxon>
    </lineage>
</organism>
<proteinExistence type="inferred from homology"/>
<name>A0A162MF54_9FIRM</name>
<dbReference type="Proteomes" id="UP000075737">
    <property type="component" value="Unassembled WGS sequence"/>
</dbReference>
<feature type="domain" description="Methyltransferase" evidence="9">
    <location>
        <begin position="75"/>
        <end position="218"/>
    </location>
</feature>
<dbReference type="PANTHER" id="PTHR43675:SF8">
    <property type="entry name" value="ARSENITE METHYLTRANSFERASE"/>
    <property type="match status" value="1"/>
</dbReference>
<dbReference type="GO" id="GO:0030791">
    <property type="term" value="F:arsenite methyltransferase activity"/>
    <property type="evidence" value="ECO:0007669"/>
    <property type="project" value="UniProtKB-EC"/>
</dbReference>
<dbReference type="OrthoDB" id="9772751at2"/>
<gene>
    <name evidence="10" type="primary">ycgJ</name>
    <name evidence="10" type="ORF">ATZ99_15650</name>
</gene>
<keyword evidence="11" id="KW-1185">Reference proteome</keyword>
<dbReference type="InterPro" id="IPR029063">
    <property type="entry name" value="SAM-dependent_MTases_sf"/>
</dbReference>
<keyword evidence="1 10" id="KW-0808">Transferase</keyword>
<protein>
    <recommendedName>
        <fullName evidence="5">Arsenite methyltransferase</fullName>
        <ecNumber evidence="4">2.1.1.137</ecNumber>
    </recommendedName>
</protein>
<dbReference type="STRING" id="520767.ATZ99_15650"/>
<evidence type="ECO:0000256" key="2">
    <source>
        <dbReference type="ARBA" id="ARBA00022691"/>
    </source>
</evidence>
<dbReference type="GO" id="GO:0032259">
    <property type="term" value="P:methylation"/>
    <property type="evidence" value="ECO:0007669"/>
    <property type="project" value="UniProtKB-KW"/>
</dbReference>
<keyword evidence="2" id="KW-0949">S-adenosyl-L-methionine</keyword>
<dbReference type="PATRIC" id="fig|520767.4.peg.1674"/>
<dbReference type="Gene3D" id="3.40.50.150">
    <property type="entry name" value="Vaccinia Virus protein VP39"/>
    <property type="match status" value="1"/>
</dbReference>
<evidence type="ECO:0000313" key="11">
    <source>
        <dbReference type="Proteomes" id="UP000075737"/>
    </source>
</evidence>
<comment type="catalytic activity">
    <reaction evidence="7">
        <text>arsenic triglutathione + 2 [thioredoxin]-dithiol + 2 S-adenosyl-L-methionine + H2O = dimethylarsinous acid + 2 [thioredoxin]-disulfide + 3 glutathione + 2 S-adenosyl-L-homocysteine + 2 H(+)</text>
        <dbReference type="Rhea" id="RHEA:69464"/>
        <dbReference type="Rhea" id="RHEA-COMP:10698"/>
        <dbReference type="Rhea" id="RHEA-COMP:10700"/>
        <dbReference type="ChEBI" id="CHEBI:15377"/>
        <dbReference type="ChEBI" id="CHEBI:15378"/>
        <dbReference type="ChEBI" id="CHEBI:23808"/>
        <dbReference type="ChEBI" id="CHEBI:29950"/>
        <dbReference type="ChEBI" id="CHEBI:50058"/>
        <dbReference type="ChEBI" id="CHEBI:57856"/>
        <dbReference type="ChEBI" id="CHEBI:57925"/>
        <dbReference type="ChEBI" id="CHEBI:59789"/>
        <dbReference type="ChEBI" id="CHEBI:183640"/>
        <dbReference type="EC" id="2.1.1.137"/>
    </reaction>
</comment>
<evidence type="ECO:0000256" key="3">
    <source>
        <dbReference type="ARBA" id="ARBA00034487"/>
    </source>
</evidence>
<sequence length="273" mass="29795">MDYNIKEKVKEYYGSIAKKVEKNSDSAGCCCCGPSCCGTSSDIMFYEKEELKGLPEEAVNLSLGCANPVVFAKLKEGEVVLDLGSGGGIDALIAAKYVGEKGKVYGLDMTDEMLAVANKNKEKMGAKNVEFIKGYIEDIPLCDESVDVILSNCVINLCEDKEKALKEAYRVLKKGGRLAIADVVALKDIPESIKKRAELWAGCVAGTIKAEEYKDILMRVGFKDIEIIPAHVYTKDLIEGILADKNKLIELEREIDLNEIDGAFAGAYIKAVK</sequence>
<dbReference type="CDD" id="cd02440">
    <property type="entry name" value="AdoMet_MTases"/>
    <property type="match status" value="1"/>
</dbReference>
<comment type="similarity">
    <text evidence="3">Belongs to the methyltransferase superfamily. Arsenite methyltransferase family.</text>
</comment>
<dbReference type="RefSeq" id="WP_068748683.1">
    <property type="nucleotide sequence ID" value="NZ_LOHZ01000033.1"/>
</dbReference>